<sequence length="490" mass="53805">MRTRFEKLAKRCSGGETRVRASVCSRRPPRVAALRKGCVAASPYITLHHLHTTARPCASGGMLGARLKSWMEAQLGRAKKRKQKQARPAPPAATTGPLPAPHLSSPESAYSTGYSTDGTSPGAPPAPLTAPLAAPLVAPPPPPAPPTTHLYHEPAKRRSIPVVRRCAPEPVVCSTPSPRPRCRIRTNPWLGATSPASRRRTPLLTQQSLQSPQPQPQLLHAPFSLDSQSIYGSRSPHLSPHLSPERYLSPYYRGGVSSDEECRDIRSRGRETAILSDADVDSDGDTGLDGGDEDETDCNVTPGRRRARRRRPPRRPPRSAGATPPRSRRRNPPPPAPPVRERDPLLEADREAEKKYRELIREAEKLLVTVSRAPLEPPHNPRVRELRATEADGPRRSPERTHVTNFIRAISPEAARRASPVARRSPLAAPPPPTPCSPLHPLSTDRPHSEPPKRKAYARDEVLQTLEGLRKSLQQQSALLAVQRTRLDSL</sequence>
<evidence type="ECO:0000313" key="2">
    <source>
        <dbReference type="EMBL" id="CAH2050138.1"/>
    </source>
</evidence>
<feature type="compositionally biased region" description="Basic and acidic residues" evidence="1">
    <location>
        <begin position="339"/>
        <end position="350"/>
    </location>
</feature>
<gene>
    <name evidence="2" type="ORF">IPOD504_LOCUS7258</name>
</gene>
<organism evidence="2 3">
    <name type="scientific">Iphiclides podalirius</name>
    <name type="common">scarce swallowtail</name>
    <dbReference type="NCBI Taxonomy" id="110791"/>
    <lineage>
        <taxon>Eukaryota</taxon>
        <taxon>Metazoa</taxon>
        <taxon>Ecdysozoa</taxon>
        <taxon>Arthropoda</taxon>
        <taxon>Hexapoda</taxon>
        <taxon>Insecta</taxon>
        <taxon>Pterygota</taxon>
        <taxon>Neoptera</taxon>
        <taxon>Endopterygota</taxon>
        <taxon>Lepidoptera</taxon>
        <taxon>Glossata</taxon>
        <taxon>Ditrysia</taxon>
        <taxon>Papilionoidea</taxon>
        <taxon>Papilionidae</taxon>
        <taxon>Papilioninae</taxon>
        <taxon>Iphiclides</taxon>
    </lineage>
</organism>
<feature type="compositionally biased region" description="Basic and acidic residues" evidence="1">
    <location>
        <begin position="443"/>
        <end position="456"/>
    </location>
</feature>
<reference evidence="2" key="1">
    <citation type="submission" date="2022-03" db="EMBL/GenBank/DDBJ databases">
        <authorList>
            <person name="Martin H S."/>
        </authorList>
    </citation>
    <scope>NUCLEOTIDE SEQUENCE</scope>
</reference>
<feature type="compositionally biased region" description="Low complexity" evidence="1">
    <location>
        <begin position="202"/>
        <end position="219"/>
    </location>
</feature>
<feature type="region of interest" description="Disordered" evidence="1">
    <location>
        <begin position="74"/>
        <end position="151"/>
    </location>
</feature>
<dbReference type="EMBL" id="OW152814">
    <property type="protein sequence ID" value="CAH2050138.1"/>
    <property type="molecule type" value="Genomic_DNA"/>
</dbReference>
<feature type="compositionally biased region" description="Pro residues" evidence="1">
    <location>
        <begin position="137"/>
        <end position="146"/>
    </location>
</feature>
<evidence type="ECO:0000313" key="3">
    <source>
        <dbReference type="Proteomes" id="UP000837857"/>
    </source>
</evidence>
<feature type="region of interest" description="Disordered" evidence="1">
    <location>
        <begin position="170"/>
        <end position="220"/>
    </location>
</feature>
<evidence type="ECO:0000256" key="1">
    <source>
        <dbReference type="SAM" id="MobiDB-lite"/>
    </source>
</evidence>
<feature type="compositionally biased region" description="Basic and acidic residues" evidence="1">
    <location>
        <begin position="382"/>
        <end position="402"/>
    </location>
</feature>
<protein>
    <recommendedName>
        <fullName evidence="4">Serine/arginine repetitive matrix protein 1-like</fullName>
    </recommendedName>
</protein>
<evidence type="ECO:0008006" key="4">
    <source>
        <dbReference type="Google" id="ProtNLM"/>
    </source>
</evidence>
<proteinExistence type="predicted"/>
<name>A0ABN8IBQ1_9NEOP</name>
<feature type="region of interest" description="Disordered" evidence="1">
    <location>
        <begin position="371"/>
        <end position="456"/>
    </location>
</feature>
<accession>A0ABN8IBQ1</accession>
<feature type="compositionally biased region" description="Acidic residues" evidence="1">
    <location>
        <begin position="278"/>
        <end position="297"/>
    </location>
</feature>
<keyword evidence="3" id="KW-1185">Reference proteome</keyword>
<feature type="compositionally biased region" description="Low complexity" evidence="1">
    <location>
        <begin position="411"/>
        <end position="427"/>
    </location>
</feature>
<feature type="non-terminal residue" evidence="2">
    <location>
        <position position="490"/>
    </location>
</feature>
<feature type="compositionally biased region" description="Pro residues" evidence="1">
    <location>
        <begin position="428"/>
        <end position="438"/>
    </location>
</feature>
<feature type="region of interest" description="Disordered" evidence="1">
    <location>
        <begin position="273"/>
        <end position="350"/>
    </location>
</feature>
<dbReference type="Proteomes" id="UP000837857">
    <property type="component" value="Chromosome 2"/>
</dbReference>
<feature type="compositionally biased region" description="Basic residues" evidence="1">
    <location>
        <begin position="303"/>
        <end position="317"/>
    </location>
</feature>
<feature type="compositionally biased region" description="Polar residues" evidence="1">
    <location>
        <begin position="105"/>
        <end position="119"/>
    </location>
</feature>